<keyword evidence="1" id="KW-0812">Transmembrane</keyword>
<evidence type="ECO:0000313" key="2">
    <source>
        <dbReference type="EMBL" id="MBG3877428.1"/>
    </source>
</evidence>
<accession>A0ABS0J4R6</accession>
<keyword evidence="3" id="KW-1185">Reference proteome</keyword>
<keyword evidence="1" id="KW-1133">Transmembrane helix</keyword>
<evidence type="ECO:0008006" key="4">
    <source>
        <dbReference type="Google" id="ProtNLM"/>
    </source>
</evidence>
<sequence length="112" mass="12634">MSPFTTGTFRTDVTMIECFGHAVLWFLITVCTLGIGVFFYPYALAKFIINRTYVERDGAPRQRLVCDLDMAAQVGHALIWLLLSIVTFGLAYFLYLYGVGRYVAAHTRVEPA</sequence>
<dbReference type="Proteomes" id="UP001194469">
    <property type="component" value="Unassembled WGS sequence"/>
</dbReference>
<dbReference type="EMBL" id="VRYY01000290">
    <property type="protein sequence ID" value="MBG3877428.1"/>
    <property type="molecule type" value="Genomic_DNA"/>
</dbReference>
<proteinExistence type="predicted"/>
<feature type="transmembrane region" description="Helical" evidence="1">
    <location>
        <begin position="77"/>
        <end position="98"/>
    </location>
</feature>
<dbReference type="Pfam" id="PF20403">
    <property type="entry name" value="DUF6693"/>
    <property type="match status" value="1"/>
</dbReference>
<gene>
    <name evidence="2" type="ORF">FVW20_10445</name>
</gene>
<comment type="caution">
    <text evidence="2">The sequence shown here is derived from an EMBL/GenBank/DDBJ whole genome shotgun (WGS) entry which is preliminary data.</text>
</comment>
<evidence type="ECO:0000256" key="1">
    <source>
        <dbReference type="SAM" id="Phobius"/>
    </source>
</evidence>
<keyword evidence="1" id="KW-0472">Membrane</keyword>
<feature type="transmembrane region" description="Helical" evidence="1">
    <location>
        <begin position="22"/>
        <end position="43"/>
    </location>
</feature>
<reference evidence="2 3" key="1">
    <citation type="submission" date="2019-08" db="EMBL/GenBank/DDBJ databases">
        <authorList>
            <person name="Luo N."/>
        </authorList>
    </citation>
    <scope>NUCLEOTIDE SEQUENCE [LARGE SCALE GENOMIC DNA]</scope>
    <source>
        <strain evidence="2 3">NCIMB 9442</strain>
    </source>
</reference>
<protein>
    <recommendedName>
        <fullName evidence="4">DUF898 domain-containing protein</fullName>
    </recommendedName>
</protein>
<name>A0ABS0J4R6_9BACT</name>
<evidence type="ECO:0000313" key="3">
    <source>
        <dbReference type="Proteomes" id="UP001194469"/>
    </source>
</evidence>
<dbReference type="InterPro" id="IPR046515">
    <property type="entry name" value="DUF6693"/>
</dbReference>
<dbReference type="RefSeq" id="WP_196609457.1">
    <property type="nucleotide sequence ID" value="NZ_VRYY01000290.1"/>
</dbReference>
<organism evidence="2 3">
    <name type="scientific">Nitratidesulfovibrio oxamicus</name>
    <dbReference type="NCBI Taxonomy" id="32016"/>
    <lineage>
        <taxon>Bacteria</taxon>
        <taxon>Pseudomonadati</taxon>
        <taxon>Thermodesulfobacteriota</taxon>
        <taxon>Desulfovibrionia</taxon>
        <taxon>Desulfovibrionales</taxon>
        <taxon>Desulfovibrionaceae</taxon>
        <taxon>Nitratidesulfovibrio</taxon>
    </lineage>
</organism>